<proteinExistence type="predicted"/>
<evidence type="ECO:0000313" key="1">
    <source>
        <dbReference type="EMBL" id="RTR34496.1"/>
    </source>
</evidence>
<keyword evidence="2" id="KW-1185">Reference proteome</keyword>
<dbReference type="Proteomes" id="UP000282060">
    <property type="component" value="Unassembled WGS sequence"/>
</dbReference>
<evidence type="ECO:0000313" key="2">
    <source>
        <dbReference type="Proteomes" id="UP000282060"/>
    </source>
</evidence>
<protein>
    <submittedName>
        <fullName evidence="1">Uncharacterized protein</fullName>
    </submittedName>
</protein>
<reference evidence="1 2" key="1">
    <citation type="submission" date="2018-12" db="EMBL/GenBank/DDBJ databases">
        <authorList>
            <person name="Yu L."/>
        </authorList>
    </citation>
    <scope>NUCLEOTIDE SEQUENCE [LARGE SCALE GENOMIC DNA]</scope>
    <source>
        <strain evidence="1 2">HAW-EB5</strain>
    </source>
</reference>
<gene>
    <name evidence="1" type="ORF">EKG39_02140</name>
</gene>
<dbReference type="OrthoDB" id="9947645at2"/>
<dbReference type="AlphaFoldDB" id="A0A431WGD9"/>
<dbReference type="RefSeq" id="WP_126503791.1">
    <property type="nucleotide sequence ID" value="NZ_RXNV01000001.1"/>
</dbReference>
<sequence length="85" mass="9347">MKVLIAIIILLSTAINLVDSESLSVLQETRTATIKAEVAQNIRMPSSDEVKAYFGGYKAKVTEAKNQEEHSEGRAVNIVDIIKLM</sequence>
<accession>A0A431WGD9</accession>
<name>A0A431WGD9_9GAMM</name>
<organism evidence="1 2">
    <name type="scientific">Shewanella atlantica</name>
    <dbReference type="NCBI Taxonomy" id="271099"/>
    <lineage>
        <taxon>Bacteria</taxon>
        <taxon>Pseudomonadati</taxon>
        <taxon>Pseudomonadota</taxon>
        <taxon>Gammaproteobacteria</taxon>
        <taxon>Alteromonadales</taxon>
        <taxon>Shewanellaceae</taxon>
        <taxon>Shewanella</taxon>
    </lineage>
</organism>
<comment type="caution">
    <text evidence="1">The sequence shown here is derived from an EMBL/GenBank/DDBJ whole genome shotgun (WGS) entry which is preliminary data.</text>
</comment>
<dbReference type="EMBL" id="RXNV01000001">
    <property type="protein sequence ID" value="RTR34496.1"/>
    <property type="molecule type" value="Genomic_DNA"/>
</dbReference>